<dbReference type="GO" id="GO:0046872">
    <property type="term" value="F:metal ion binding"/>
    <property type="evidence" value="ECO:0007669"/>
    <property type="project" value="UniProtKB-KW"/>
</dbReference>
<dbReference type="PANTHER" id="PTHR24093">
    <property type="entry name" value="CATION TRANSPORTING ATPASE"/>
    <property type="match status" value="1"/>
</dbReference>
<dbReference type="Gene3D" id="1.20.1110.10">
    <property type="entry name" value="Calcium-transporting ATPase, transmembrane domain"/>
    <property type="match status" value="1"/>
</dbReference>
<feature type="region of interest" description="Disordered" evidence="8">
    <location>
        <begin position="469"/>
        <end position="537"/>
    </location>
</feature>
<dbReference type="GO" id="GO:0016887">
    <property type="term" value="F:ATP hydrolysis activity"/>
    <property type="evidence" value="ECO:0007669"/>
    <property type="project" value="InterPro"/>
</dbReference>
<dbReference type="AlphaFoldDB" id="A0A6G9CX11"/>
<dbReference type="Proteomes" id="UP000502345">
    <property type="component" value="Chromosome"/>
</dbReference>
<dbReference type="PRINTS" id="PR00119">
    <property type="entry name" value="CATATPASE"/>
</dbReference>
<dbReference type="InterPro" id="IPR023298">
    <property type="entry name" value="ATPase_P-typ_TM_dom_sf"/>
</dbReference>
<evidence type="ECO:0000256" key="1">
    <source>
        <dbReference type="ARBA" id="ARBA00004370"/>
    </source>
</evidence>
<dbReference type="SUPFAM" id="SSF56784">
    <property type="entry name" value="HAD-like"/>
    <property type="match status" value="1"/>
</dbReference>
<sequence length="537" mass="55467">MFHSTDAAVVDAAQQALDDASVFGDVEANNLVPFRSGRPYSAALLGRRIALKGSPEFVTEAGRDPNAVSAKHVQSMAGRGLRVVAVAQRELSEHDARRAGEDSQFLEQCCSEGLEAVGLLGLSDTLRPEATQLVRELRGDGRQVRVLTGDHPTTAAAVATELGLDVAREDVVTGPDWENFSRAERRDAVRGSSVFARVTPEQKVEIVQALETDGRVCAMVGDGANDAAAIRVSSVGIGVSSTDSDPARGAADIVLLDGRVGGLTDALDEGSQLWRRVRSAVGVLLGGNAGEVAFALIGSALSGESPLNARQLLLVNLMTDALPAAALAVSTPSENGSEKSEQMDAHALWQTIAVRGGATAIGALAAWLLARASGRRRRASTVALVALVGTQLGQTLLESRSPLVVATVAGSAAVLATLVSTPVVSQFLGCTPLGPIAWGQAVGCASAATLLAALAPRALERIAATEENANGQSTIRKIPTRTSTAYTSRTGGVSARDSVEISDVEIKEAETGESDTLVSVAAGSDTSPNSRATRDES</sequence>
<dbReference type="Pfam" id="PF00702">
    <property type="entry name" value="Hydrolase"/>
    <property type="match status" value="1"/>
</dbReference>
<dbReference type="SUPFAM" id="SSF81660">
    <property type="entry name" value="Metal cation-transporting ATPase, ATP-binding domain N"/>
    <property type="match status" value="1"/>
</dbReference>
<dbReference type="InterPro" id="IPR036412">
    <property type="entry name" value="HAD-like_sf"/>
</dbReference>
<dbReference type="EMBL" id="CP050124">
    <property type="protein sequence ID" value="QIP41527.1"/>
    <property type="molecule type" value="Genomic_DNA"/>
</dbReference>
<name>A0A6G9CX11_RHOER</name>
<keyword evidence="4" id="KW-0460">Magnesium</keyword>
<dbReference type="Gene3D" id="3.40.50.1000">
    <property type="entry name" value="HAD superfamily/HAD-like"/>
    <property type="match status" value="1"/>
</dbReference>
<keyword evidence="3" id="KW-0479">Metal-binding</keyword>
<proteinExistence type="predicted"/>
<dbReference type="InterPro" id="IPR006068">
    <property type="entry name" value="ATPase_P-typ_cation-transptr_C"/>
</dbReference>
<evidence type="ECO:0000256" key="4">
    <source>
        <dbReference type="ARBA" id="ARBA00022842"/>
    </source>
</evidence>
<evidence type="ECO:0000256" key="2">
    <source>
        <dbReference type="ARBA" id="ARBA00022692"/>
    </source>
</evidence>
<dbReference type="InterPro" id="IPR001757">
    <property type="entry name" value="P_typ_ATPase"/>
</dbReference>
<gene>
    <name evidence="10" type="ORF">G9444_4283</name>
</gene>
<dbReference type="GO" id="GO:0005524">
    <property type="term" value="F:ATP binding"/>
    <property type="evidence" value="ECO:0007669"/>
    <property type="project" value="InterPro"/>
</dbReference>
<comment type="subcellular location">
    <subcellularLocation>
        <location evidence="1">Membrane</location>
    </subcellularLocation>
</comment>
<reference evidence="10 11" key="1">
    <citation type="submission" date="2020-03" db="EMBL/GenBank/DDBJ databases">
        <title>Screen low temperature-resistant strains for efficient degradation of petroleum hydrocarbons under the low temperature.</title>
        <authorList>
            <person name="Wang Y."/>
            <person name="Chen J."/>
        </authorList>
    </citation>
    <scope>NUCLEOTIDE SEQUENCE [LARGE SCALE GENOMIC DNA]</scope>
    <source>
        <strain evidence="10 11">KB1</strain>
    </source>
</reference>
<keyword evidence="2" id="KW-0812">Transmembrane</keyword>
<dbReference type="SUPFAM" id="SSF81665">
    <property type="entry name" value="Calcium ATPase, transmembrane domain M"/>
    <property type="match status" value="1"/>
</dbReference>
<organism evidence="10 11">
    <name type="scientific">Rhodococcus erythropolis</name>
    <name type="common">Arthrobacter picolinophilus</name>
    <dbReference type="NCBI Taxonomy" id="1833"/>
    <lineage>
        <taxon>Bacteria</taxon>
        <taxon>Bacillati</taxon>
        <taxon>Actinomycetota</taxon>
        <taxon>Actinomycetes</taxon>
        <taxon>Mycobacteriales</taxon>
        <taxon>Nocardiaceae</taxon>
        <taxon>Rhodococcus</taxon>
        <taxon>Rhodococcus erythropolis group</taxon>
    </lineage>
</organism>
<evidence type="ECO:0000313" key="11">
    <source>
        <dbReference type="Proteomes" id="UP000502345"/>
    </source>
</evidence>
<protein>
    <recommendedName>
        <fullName evidence="9">Cation-transporting P-type ATPase C-terminal domain-containing protein</fullName>
    </recommendedName>
</protein>
<evidence type="ECO:0000256" key="5">
    <source>
        <dbReference type="ARBA" id="ARBA00022989"/>
    </source>
</evidence>
<keyword evidence="6" id="KW-0472">Membrane</keyword>
<dbReference type="NCBIfam" id="TIGR01494">
    <property type="entry name" value="ATPase_P-type"/>
    <property type="match status" value="1"/>
</dbReference>
<dbReference type="InterPro" id="IPR023214">
    <property type="entry name" value="HAD_sf"/>
</dbReference>
<feature type="domain" description="Cation-transporting P-type ATPase C-terminal" evidence="9">
    <location>
        <begin position="305"/>
        <end position="454"/>
    </location>
</feature>
<evidence type="ECO:0000259" key="9">
    <source>
        <dbReference type="Pfam" id="PF00689"/>
    </source>
</evidence>
<dbReference type="GO" id="GO:0005388">
    <property type="term" value="F:P-type calcium transporter activity"/>
    <property type="evidence" value="ECO:0007669"/>
    <property type="project" value="TreeGrafter"/>
</dbReference>
<evidence type="ECO:0000256" key="3">
    <source>
        <dbReference type="ARBA" id="ARBA00022723"/>
    </source>
</evidence>
<evidence type="ECO:0000256" key="6">
    <source>
        <dbReference type="ARBA" id="ARBA00023136"/>
    </source>
</evidence>
<dbReference type="Gene3D" id="3.40.1110.10">
    <property type="entry name" value="Calcium-transporting ATPase, cytoplasmic domain N"/>
    <property type="match status" value="1"/>
</dbReference>
<comment type="catalytic activity">
    <reaction evidence="7">
        <text>ATP + H2O = ADP + phosphate + H(+)</text>
        <dbReference type="Rhea" id="RHEA:13065"/>
        <dbReference type="ChEBI" id="CHEBI:15377"/>
        <dbReference type="ChEBI" id="CHEBI:15378"/>
        <dbReference type="ChEBI" id="CHEBI:30616"/>
        <dbReference type="ChEBI" id="CHEBI:43474"/>
        <dbReference type="ChEBI" id="CHEBI:456216"/>
    </reaction>
</comment>
<dbReference type="Pfam" id="PF00689">
    <property type="entry name" value="Cation_ATPase_C"/>
    <property type="match status" value="1"/>
</dbReference>
<feature type="compositionally biased region" description="Polar residues" evidence="8">
    <location>
        <begin position="469"/>
        <end position="491"/>
    </location>
</feature>
<dbReference type="PRINTS" id="PR00120">
    <property type="entry name" value="HATPASE"/>
</dbReference>
<evidence type="ECO:0000256" key="8">
    <source>
        <dbReference type="SAM" id="MobiDB-lite"/>
    </source>
</evidence>
<keyword evidence="5" id="KW-1133">Transmembrane helix</keyword>
<dbReference type="InterPro" id="IPR023299">
    <property type="entry name" value="ATPase_P-typ_cyto_dom_N"/>
</dbReference>
<dbReference type="GO" id="GO:0005886">
    <property type="term" value="C:plasma membrane"/>
    <property type="evidence" value="ECO:0007669"/>
    <property type="project" value="TreeGrafter"/>
</dbReference>
<dbReference type="RefSeq" id="WP_225320094.1">
    <property type="nucleotide sequence ID" value="NZ_CP050124.1"/>
</dbReference>
<evidence type="ECO:0000256" key="7">
    <source>
        <dbReference type="ARBA" id="ARBA00049360"/>
    </source>
</evidence>
<evidence type="ECO:0000313" key="10">
    <source>
        <dbReference type="EMBL" id="QIP41527.1"/>
    </source>
</evidence>
<dbReference type="PANTHER" id="PTHR24093:SF513">
    <property type="entry name" value="CATION-TRANSPORTING ATPASE I-RELATED"/>
    <property type="match status" value="1"/>
</dbReference>
<accession>A0A6G9CX11</accession>